<sequence>MTNRTRSGWLTLGATPTQQYLLSSAAARAADITRFVAKTLATGKKVVIKEIDFASNPTIVLLDSHRRVKIADFRILLQARGLENKRTTTVDTPYWMAPEVVK</sequence>
<dbReference type="Proteomes" id="UP001163828">
    <property type="component" value="Unassembled WGS sequence"/>
</dbReference>
<evidence type="ECO:0000259" key="1">
    <source>
        <dbReference type="PROSITE" id="PS50011"/>
    </source>
</evidence>
<dbReference type="PROSITE" id="PS50011">
    <property type="entry name" value="PROTEIN_KINASE_DOM"/>
    <property type="match status" value="1"/>
</dbReference>
<gene>
    <name evidence="2" type="ORF">F5050DRAFT_1808140</name>
</gene>
<dbReference type="InterPro" id="IPR011009">
    <property type="entry name" value="Kinase-like_dom_sf"/>
</dbReference>
<evidence type="ECO:0000313" key="3">
    <source>
        <dbReference type="Proteomes" id="UP001163828"/>
    </source>
</evidence>
<dbReference type="SUPFAM" id="SSF56112">
    <property type="entry name" value="Protein kinase-like (PK-like)"/>
    <property type="match status" value="1"/>
</dbReference>
<reference evidence="2" key="1">
    <citation type="submission" date="2022-08" db="EMBL/GenBank/DDBJ databases">
        <authorList>
            <consortium name="DOE Joint Genome Institute"/>
            <person name="Min B."/>
            <person name="Riley R."/>
            <person name="Sierra-Patev S."/>
            <person name="Naranjo-Ortiz M."/>
            <person name="Looney B."/>
            <person name="Konkel Z."/>
            <person name="Slot J.C."/>
            <person name="Sakamoto Y."/>
            <person name="Steenwyk J.L."/>
            <person name="Rokas A."/>
            <person name="Carro J."/>
            <person name="Camarero S."/>
            <person name="Ferreira P."/>
            <person name="Molpeceres G."/>
            <person name="Ruiz-Duenas F.J."/>
            <person name="Serrano A."/>
            <person name="Henrissat B."/>
            <person name="Drula E."/>
            <person name="Hughes K.W."/>
            <person name="Mata J.L."/>
            <person name="Ishikawa N.K."/>
            <person name="Vargas-Isla R."/>
            <person name="Ushijima S."/>
            <person name="Smith C.A."/>
            <person name="Ahrendt S."/>
            <person name="Andreopoulos W."/>
            <person name="He G."/>
            <person name="Labutti K."/>
            <person name="Lipzen A."/>
            <person name="Ng V."/>
            <person name="Sandor L."/>
            <person name="Barry K."/>
            <person name="Martinez A.T."/>
            <person name="Xiao Y."/>
            <person name="Gibbons J.G."/>
            <person name="Terashima K."/>
            <person name="Hibbett D.S."/>
            <person name="Grigoriev I.V."/>
        </authorList>
    </citation>
    <scope>NUCLEOTIDE SEQUENCE</scope>
    <source>
        <strain evidence="2">TFB10827</strain>
    </source>
</reference>
<name>A0ABQ8QBU8_9AGAR</name>
<dbReference type="EMBL" id="MU790630">
    <property type="protein sequence ID" value="KAJ3995999.1"/>
    <property type="molecule type" value="Genomic_DNA"/>
</dbReference>
<accession>A0ABQ8QBU8</accession>
<protein>
    <recommendedName>
        <fullName evidence="1">Protein kinase domain-containing protein</fullName>
    </recommendedName>
</protein>
<organism evidence="2 3">
    <name type="scientific">Lentinula boryana</name>
    <dbReference type="NCBI Taxonomy" id="40481"/>
    <lineage>
        <taxon>Eukaryota</taxon>
        <taxon>Fungi</taxon>
        <taxon>Dikarya</taxon>
        <taxon>Basidiomycota</taxon>
        <taxon>Agaricomycotina</taxon>
        <taxon>Agaricomycetes</taxon>
        <taxon>Agaricomycetidae</taxon>
        <taxon>Agaricales</taxon>
        <taxon>Marasmiineae</taxon>
        <taxon>Omphalotaceae</taxon>
        <taxon>Lentinula</taxon>
    </lineage>
</organism>
<comment type="caution">
    <text evidence="2">The sequence shown here is derived from an EMBL/GenBank/DDBJ whole genome shotgun (WGS) entry which is preliminary data.</text>
</comment>
<evidence type="ECO:0000313" key="2">
    <source>
        <dbReference type="EMBL" id="KAJ3995999.1"/>
    </source>
</evidence>
<dbReference type="InterPro" id="IPR000719">
    <property type="entry name" value="Prot_kinase_dom"/>
</dbReference>
<feature type="domain" description="Protein kinase" evidence="1">
    <location>
        <begin position="1"/>
        <end position="102"/>
    </location>
</feature>
<keyword evidence="3" id="KW-1185">Reference proteome</keyword>
<dbReference type="Gene3D" id="1.10.510.10">
    <property type="entry name" value="Transferase(Phosphotransferase) domain 1"/>
    <property type="match status" value="1"/>
</dbReference>
<proteinExistence type="predicted"/>